<reference evidence="1 2" key="1">
    <citation type="submission" date="2015-09" db="EMBL/GenBank/DDBJ databases">
        <authorList>
            <consortium name="Swine Surveillance"/>
        </authorList>
    </citation>
    <scope>NUCLEOTIDE SEQUENCE [LARGE SCALE GENOMIC DNA]</scope>
    <source>
        <strain evidence="1 2">CECT 7648</strain>
    </source>
</reference>
<dbReference type="AlphaFoldDB" id="A0A0P1GKZ0"/>
<evidence type="ECO:0000313" key="2">
    <source>
        <dbReference type="Proteomes" id="UP000054935"/>
    </source>
</evidence>
<accession>A0A0P1GKZ0</accession>
<organism evidence="1 2">
    <name type="scientific">Tropicibacter naphthalenivorans</name>
    <dbReference type="NCBI Taxonomy" id="441103"/>
    <lineage>
        <taxon>Bacteria</taxon>
        <taxon>Pseudomonadati</taxon>
        <taxon>Pseudomonadota</taxon>
        <taxon>Alphaproteobacteria</taxon>
        <taxon>Rhodobacterales</taxon>
        <taxon>Roseobacteraceae</taxon>
        <taxon>Tropicibacter</taxon>
    </lineage>
</organism>
<dbReference type="Proteomes" id="UP000054935">
    <property type="component" value="Unassembled WGS sequence"/>
</dbReference>
<evidence type="ECO:0000313" key="1">
    <source>
        <dbReference type="EMBL" id="CUH82696.1"/>
    </source>
</evidence>
<dbReference type="RefSeq" id="WP_058249580.1">
    <property type="nucleotide sequence ID" value="NZ_CYSE01000021.1"/>
</dbReference>
<name>A0A0P1GKZ0_9RHOB</name>
<gene>
    <name evidence="1" type="ORF">TRN7648_04239</name>
</gene>
<sequence>MPHDLYPTAPTACFILSNVRALECAAVLLGGPAAQKRCRLLFDDIAMSPQLTRRLHRELDVLDDLLSLRHVSDETSIEASRFSQIDPMDPAVEDICVLLDGLRDARAHEGPFP</sequence>
<protein>
    <submittedName>
        <fullName evidence="1">Uncharacterized protein</fullName>
    </submittedName>
</protein>
<dbReference type="EMBL" id="CYSE01000021">
    <property type="protein sequence ID" value="CUH82696.1"/>
    <property type="molecule type" value="Genomic_DNA"/>
</dbReference>
<keyword evidence="2" id="KW-1185">Reference proteome</keyword>
<dbReference type="OrthoDB" id="7728363at2"/>
<proteinExistence type="predicted"/>